<evidence type="ECO:0000256" key="2">
    <source>
        <dbReference type="ARBA" id="ARBA00022898"/>
    </source>
</evidence>
<keyword evidence="5" id="KW-0804">Transcription</keyword>
<dbReference type="Pfam" id="PF00392">
    <property type="entry name" value="GntR"/>
    <property type="match status" value="1"/>
</dbReference>
<proteinExistence type="inferred from homology"/>
<keyword evidence="3" id="KW-0805">Transcription regulation</keyword>
<dbReference type="SMART" id="SM00345">
    <property type="entry name" value="HTH_GNTR"/>
    <property type="match status" value="1"/>
</dbReference>
<dbReference type="SUPFAM" id="SSF53383">
    <property type="entry name" value="PLP-dependent transferases"/>
    <property type="match status" value="1"/>
</dbReference>
<dbReference type="InterPro" id="IPR015421">
    <property type="entry name" value="PyrdxlP-dep_Trfase_major"/>
</dbReference>
<dbReference type="PROSITE" id="PS50949">
    <property type="entry name" value="HTH_GNTR"/>
    <property type="match status" value="1"/>
</dbReference>
<reference evidence="7 8" key="1">
    <citation type="submission" date="2020-04" db="EMBL/GenBank/DDBJ databases">
        <authorList>
            <person name="De Canck E."/>
        </authorList>
    </citation>
    <scope>NUCLEOTIDE SEQUENCE [LARGE SCALE GENOMIC DNA]</scope>
    <source>
        <strain evidence="7 8">LMG 26788</strain>
    </source>
</reference>
<comment type="similarity">
    <text evidence="1">In the C-terminal section; belongs to the class-I pyridoxal-phosphate-dependent aminotransferase family.</text>
</comment>
<evidence type="ECO:0000256" key="4">
    <source>
        <dbReference type="ARBA" id="ARBA00023125"/>
    </source>
</evidence>
<dbReference type="PANTHER" id="PTHR46577:SF1">
    <property type="entry name" value="HTH-TYPE TRANSCRIPTIONAL REGULATORY PROTEIN GABR"/>
    <property type="match status" value="1"/>
</dbReference>
<name>A0A6S7DCT4_9BURK</name>
<dbReference type="InterPro" id="IPR036388">
    <property type="entry name" value="WH-like_DNA-bd_sf"/>
</dbReference>
<dbReference type="InterPro" id="IPR015424">
    <property type="entry name" value="PyrdxlP-dep_Trfase"/>
</dbReference>
<evidence type="ECO:0000256" key="1">
    <source>
        <dbReference type="ARBA" id="ARBA00005384"/>
    </source>
</evidence>
<dbReference type="Gene3D" id="3.40.640.10">
    <property type="entry name" value="Type I PLP-dependent aspartate aminotransferase-like (Major domain)"/>
    <property type="match status" value="1"/>
</dbReference>
<organism evidence="7 8">
    <name type="scientific">Achromobacter pulmonis</name>
    <dbReference type="NCBI Taxonomy" id="1389932"/>
    <lineage>
        <taxon>Bacteria</taxon>
        <taxon>Pseudomonadati</taxon>
        <taxon>Pseudomonadota</taxon>
        <taxon>Betaproteobacteria</taxon>
        <taxon>Burkholderiales</taxon>
        <taxon>Alcaligenaceae</taxon>
        <taxon>Achromobacter</taxon>
    </lineage>
</organism>
<evidence type="ECO:0000256" key="3">
    <source>
        <dbReference type="ARBA" id="ARBA00023015"/>
    </source>
</evidence>
<keyword evidence="2" id="KW-0663">Pyridoxal phosphate</keyword>
<accession>A0A6S7DCT4</accession>
<dbReference type="GO" id="GO:0003677">
    <property type="term" value="F:DNA binding"/>
    <property type="evidence" value="ECO:0007669"/>
    <property type="project" value="UniProtKB-KW"/>
</dbReference>
<sequence length="472" mass="50601">MHCGIPGAIESMHNDDVYASWPLTFVRGAGPRYRQIADFIEGAVAANRMQPGDRLPPQRRLAQHLGVDLTTVTRAYAEAAQRGLIEARGPLGTFIARPAEQPLRQMLDLGMNMPPLPLGCDLQDLLRHGLAKAMERHDVGVMMTYHQAGGGPAEREAGAQWLSQSVENVDPDRVLVCPGAQAALAAVMLAYSRPGDGIIAEPLVYPGLLTAARQLGRRVLVAETDADGMTPAGLERACRDGGRLVYLNPTLQNPTAHTMSAARRRDLARSAVACGVRIIEDDPYSLFLDGAPPALASLAPASVFYIATLAKTLTPGLRTAFVLGPDQDSRHNVLAAMRSFAVMAAPLMGVLTTQWIASGAARQILDGVRAEAHARQQLARQLLPGPFPAAAAGIHLWQPLPDCWTAADLERVARDEGLSVTSSEVFHLGPGTPNAIRISLGSIPERRALAQALDRLAGLLRRRPRGLRDVIV</sequence>
<dbReference type="EMBL" id="CADIKZ010000010">
    <property type="protein sequence ID" value="CAB3888470.1"/>
    <property type="molecule type" value="Genomic_DNA"/>
</dbReference>
<dbReference type="PANTHER" id="PTHR46577">
    <property type="entry name" value="HTH-TYPE TRANSCRIPTIONAL REGULATORY PROTEIN GABR"/>
    <property type="match status" value="1"/>
</dbReference>
<dbReference type="Gene3D" id="1.10.10.10">
    <property type="entry name" value="Winged helix-like DNA-binding domain superfamily/Winged helix DNA-binding domain"/>
    <property type="match status" value="1"/>
</dbReference>
<dbReference type="AlphaFoldDB" id="A0A6S7DCT4"/>
<dbReference type="GO" id="GO:0003700">
    <property type="term" value="F:DNA-binding transcription factor activity"/>
    <property type="evidence" value="ECO:0007669"/>
    <property type="project" value="InterPro"/>
</dbReference>
<evidence type="ECO:0000313" key="7">
    <source>
        <dbReference type="EMBL" id="CAB3888470.1"/>
    </source>
</evidence>
<dbReference type="InterPro" id="IPR036390">
    <property type="entry name" value="WH_DNA-bd_sf"/>
</dbReference>
<evidence type="ECO:0000259" key="6">
    <source>
        <dbReference type="PROSITE" id="PS50949"/>
    </source>
</evidence>
<keyword evidence="8" id="KW-1185">Reference proteome</keyword>
<keyword evidence="4" id="KW-0238">DNA-binding</keyword>
<dbReference type="InterPro" id="IPR004839">
    <property type="entry name" value="Aminotransferase_I/II_large"/>
</dbReference>
<dbReference type="CDD" id="cd07377">
    <property type="entry name" value="WHTH_GntR"/>
    <property type="match status" value="1"/>
</dbReference>
<dbReference type="SUPFAM" id="SSF46785">
    <property type="entry name" value="Winged helix' DNA-binding domain"/>
    <property type="match status" value="1"/>
</dbReference>
<dbReference type="Proteomes" id="UP000494203">
    <property type="component" value="Unassembled WGS sequence"/>
</dbReference>
<dbReference type="GO" id="GO:0030170">
    <property type="term" value="F:pyridoxal phosphate binding"/>
    <property type="evidence" value="ECO:0007669"/>
    <property type="project" value="InterPro"/>
</dbReference>
<evidence type="ECO:0000313" key="8">
    <source>
        <dbReference type="Proteomes" id="UP000494203"/>
    </source>
</evidence>
<dbReference type="Pfam" id="PF00155">
    <property type="entry name" value="Aminotran_1_2"/>
    <property type="match status" value="1"/>
</dbReference>
<evidence type="ECO:0000256" key="5">
    <source>
        <dbReference type="ARBA" id="ARBA00023163"/>
    </source>
</evidence>
<feature type="domain" description="HTH gntR-type" evidence="6">
    <location>
        <begin position="30"/>
        <end position="98"/>
    </location>
</feature>
<dbReference type="CDD" id="cd00609">
    <property type="entry name" value="AAT_like"/>
    <property type="match status" value="1"/>
</dbReference>
<dbReference type="InterPro" id="IPR000524">
    <property type="entry name" value="Tscrpt_reg_HTH_GntR"/>
</dbReference>
<protein>
    <recommendedName>
        <fullName evidence="6">HTH gntR-type domain-containing protein</fullName>
    </recommendedName>
</protein>
<dbReference type="InterPro" id="IPR051446">
    <property type="entry name" value="HTH_trans_reg/aminotransferase"/>
</dbReference>
<gene>
    <name evidence="7" type="ORF">LMG26788_03646</name>
</gene>